<feature type="region of interest" description="Disordered" evidence="2">
    <location>
        <begin position="754"/>
        <end position="773"/>
    </location>
</feature>
<gene>
    <name evidence="3" type="ORF">PCOS0759_LOCUS1320</name>
</gene>
<feature type="compositionally biased region" description="Low complexity" evidence="2">
    <location>
        <begin position="630"/>
        <end position="640"/>
    </location>
</feature>
<feature type="compositionally biased region" description="Low complexity" evidence="2">
    <location>
        <begin position="904"/>
        <end position="916"/>
    </location>
</feature>
<feature type="compositionally biased region" description="Basic residues" evidence="2">
    <location>
        <begin position="986"/>
        <end position="1005"/>
    </location>
</feature>
<dbReference type="EMBL" id="HBGD01001594">
    <property type="protein sequence ID" value="CAD9078088.1"/>
    <property type="molecule type" value="Transcribed_RNA"/>
</dbReference>
<feature type="compositionally biased region" description="Low complexity" evidence="2">
    <location>
        <begin position="45"/>
        <end position="60"/>
    </location>
</feature>
<feature type="region of interest" description="Disordered" evidence="2">
    <location>
        <begin position="666"/>
        <end position="692"/>
    </location>
</feature>
<feature type="region of interest" description="Disordered" evidence="2">
    <location>
        <begin position="34"/>
        <end position="75"/>
    </location>
</feature>
<feature type="compositionally biased region" description="Polar residues" evidence="2">
    <location>
        <begin position="249"/>
        <end position="266"/>
    </location>
</feature>
<evidence type="ECO:0000256" key="2">
    <source>
        <dbReference type="SAM" id="MobiDB-lite"/>
    </source>
</evidence>
<accession>A0A7S1PH52</accession>
<feature type="region of interest" description="Disordered" evidence="2">
    <location>
        <begin position="94"/>
        <end position="116"/>
    </location>
</feature>
<feature type="region of interest" description="Disordered" evidence="2">
    <location>
        <begin position="246"/>
        <end position="266"/>
    </location>
</feature>
<feature type="region of interest" description="Disordered" evidence="2">
    <location>
        <begin position="835"/>
        <end position="854"/>
    </location>
</feature>
<feature type="region of interest" description="Disordered" evidence="2">
    <location>
        <begin position="1130"/>
        <end position="1236"/>
    </location>
</feature>
<feature type="region of interest" description="Disordered" evidence="2">
    <location>
        <begin position="1283"/>
        <end position="1310"/>
    </location>
</feature>
<feature type="compositionally biased region" description="Polar residues" evidence="2">
    <location>
        <begin position="1025"/>
        <end position="1051"/>
    </location>
</feature>
<feature type="compositionally biased region" description="Polar residues" evidence="2">
    <location>
        <begin position="966"/>
        <end position="983"/>
    </location>
</feature>
<feature type="compositionally biased region" description="Basic residues" evidence="2">
    <location>
        <begin position="835"/>
        <end position="848"/>
    </location>
</feature>
<feature type="compositionally biased region" description="Polar residues" evidence="2">
    <location>
        <begin position="620"/>
        <end position="629"/>
    </location>
</feature>
<sequence length="1310" mass="147399">MFSSSFTTSKHNNSTTHVAVDVAPTTNLILASSTSANAPHHRHSQNPTSSSPTNSTATSSRYYDDESGDGSLVSSARNRLSGINLVLKSQNERVGEAATRGGSTQGGAGTPKLSPASHSAAATSIVPYDASSPQDLFHWKLSEITHYLMLHHLRADLRNHVTLLTQSTYDVLSFKNLLFSMYQKPISYEMLQDLILLSSQQYRVTMDLHRDLSNFFRICFLGEKQEGYDAEDFEGQPIYATAIDAKEAATSQRDTDNPSGKTSARGSPTFFPQLLKILEKRVLRGHTGDESQLNELQKLAEEHVPERTDDNYDFTAFRLLMRQYKECMSLIVKQEDDLHEATNHIEEMEPKLKEQREINDNLQKENETLRQKLLAMEQRYDETFDHVSGTMFNQSGQQIRKAKSDQKLNKKYVSQLGKKFNDTVITISSRLRLFHRTLLDVMDDDKSKLSVESNVKMNTMIVHVTHLIQKFEDIRGALVEISNELDKVLKSKIQTATSGLTTMKSIAKENKKVLKAKKTLSSMNTYLSDLKTVSQLLEDYQYIRPATHQASSGSNGAPSDEILNKVRSLITQNVNGVNIVHDEVHEVLSSINLTAARNVEKEKKKKHDKKVNRFNLTVPILQSRSEPTTQQEGDQQQDQQIHGGANPPPLDSSAIRVQESVDSMLSAPLSSWNDKRNSARKPSFEEISSSTSLSVQQTEENRLKEKYNEKISFVKEVYDSRVKDLQSKLSLAHERIKELEKKRSKESKIKLRRNLTKNSNVSHLTDRPDDESQPNEVLHEFHFAEDFNYVDPDLPDEMKAVSQLKMKTEKMMQGLGVIQSDEPVTRNLKRELKKKAKEKIKMQRRGKKSGTDTFSMLQQLSPTMRDYSLASPSDDAVSSHGSVKKARRRTSQKKREAESLAVLSRSRSSSAASSSSNATGDMTAYPNVLDFMHYDDQLLVSDDEQRERHYEDEGEDADNLYTNRHSAKQGSTAANSETRLSQLKESRKRKQSPKKSLPQKKRGPLHRGTPDPANKSRDDEDLSRALSTTPSAEEHLTSLSDISPGSSSVRSALQRKESEALRSNSAGSRIIHKQYSTPGHHNPEADVNVSNMDTEEETILSPDLIAPSSWKGYSSAGSLRQRNRPILIDQKGVGPQSSNGSPQQQIGRPYSQGAANPHIQKSQHYSGESYNQPHDEYDSDCEDQQHYDTGDPRERRRSNSADDTANNLVTLPSIMTPFEGPPQTFRGTTNSTQGKQQKWLSNRMKLLQQDTLKEQKRYISNIDVFSMFNDDTEPMKPVYAPAATSKLGSKSSQVKKKNSGNGFPLQQRKK</sequence>
<feature type="compositionally biased region" description="Polar residues" evidence="2">
    <location>
        <begin position="1201"/>
        <end position="1210"/>
    </location>
</feature>
<feature type="compositionally biased region" description="Basic residues" evidence="2">
    <location>
        <begin position="882"/>
        <end position="892"/>
    </location>
</feature>
<feature type="compositionally biased region" description="Low complexity" evidence="2">
    <location>
        <begin position="1132"/>
        <end position="1147"/>
    </location>
</feature>
<feature type="compositionally biased region" description="Basic and acidic residues" evidence="2">
    <location>
        <begin position="1183"/>
        <end position="1200"/>
    </location>
</feature>
<reference evidence="3" key="1">
    <citation type="submission" date="2021-01" db="EMBL/GenBank/DDBJ databases">
        <authorList>
            <person name="Corre E."/>
            <person name="Pelletier E."/>
            <person name="Niang G."/>
            <person name="Scheremetjew M."/>
            <person name="Finn R."/>
            <person name="Kale V."/>
            <person name="Holt S."/>
            <person name="Cochrane G."/>
            <person name="Meng A."/>
            <person name="Brown T."/>
            <person name="Cohen L."/>
        </authorList>
    </citation>
    <scope>NUCLEOTIDE SEQUENCE</scope>
    <source>
        <strain evidence="3">WS</strain>
    </source>
</reference>
<protein>
    <submittedName>
        <fullName evidence="3">Uncharacterized protein</fullName>
    </submittedName>
</protein>
<proteinExistence type="predicted"/>
<evidence type="ECO:0000256" key="1">
    <source>
        <dbReference type="SAM" id="Coils"/>
    </source>
</evidence>
<feature type="region of interest" description="Disordered" evidence="2">
    <location>
        <begin position="966"/>
        <end position="1087"/>
    </location>
</feature>
<feature type="region of interest" description="Disordered" evidence="2">
    <location>
        <begin position="599"/>
        <end position="653"/>
    </location>
</feature>
<feature type="compositionally biased region" description="Polar residues" evidence="2">
    <location>
        <begin position="1159"/>
        <end position="1172"/>
    </location>
</feature>
<organism evidence="3">
    <name type="scientific">Percolomonas cosmopolitus</name>
    <dbReference type="NCBI Taxonomy" id="63605"/>
    <lineage>
        <taxon>Eukaryota</taxon>
        <taxon>Discoba</taxon>
        <taxon>Heterolobosea</taxon>
        <taxon>Tetramitia</taxon>
        <taxon>Eutetramitia</taxon>
        <taxon>Percolomonadidae</taxon>
        <taxon>Percolomonas</taxon>
    </lineage>
</organism>
<feature type="coiled-coil region" evidence="1">
    <location>
        <begin position="345"/>
        <end position="379"/>
    </location>
</feature>
<feature type="compositionally biased region" description="Basic residues" evidence="2">
    <location>
        <begin position="603"/>
        <end position="612"/>
    </location>
</feature>
<feature type="compositionally biased region" description="Polar residues" evidence="2">
    <location>
        <begin position="1225"/>
        <end position="1236"/>
    </location>
</feature>
<name>A0A7S1PH52_9EUKA</name>
<feature type="region of interest" description="Disordered" evidence="2">
    <location>
        <begin position="866"/>
        <end position="920"/>
    </location>
</feature>
<keyword evidence="1" id="KW-0175">Coiled coil</keyword>
<evidence type="ECO:0000313" key="3">
    <source>
        <dbReference type="EMBL" id="CAD9078088.1"/>
    </source>
</evidence>